<keyword evidence="4" id="KW-1185">Reference proteome</keyword>
<evidence type="ECO:0000256" key="1">
    <source>
        <dbReference type="SAM" id="MobiDB-lite"/>
    </source>
</evidence>
<evidence type="ECO:0000313" key="4">
    <source>
        <dbReference type="Proteomes" id="UP001473302"/>
    </source>
</evidence>
<dbReference type="InterPro" id="IPR038717">
    <property type="entry name" value="Tc1-like_DDE_dom"/>
</dbReference>
<comment type="caution">
    <text evidence="3">The sequence shown here is derived from an EMBL/GenBank/DDBJ whole genome shotgun (WGS) entry which is preliminary data.</text>
</comment>
<evidence type="ECO:0000259" key="2">
    <source>
        <dbReference type="Pfam" id="PF13358"/>
    </source>
</evidence>
<dbReference type="Gene3D" id="3.30.420.10">
    <property type="entry name" value="Ribonuclease H-like superfamily/Ribonuclease H"/>
    <property type="match status" value="1"/>
</dbReference>
<gene>
    <name evidence="3" type="ORF">MFLAVUS_000242</name>
</gene>
<feature type="compositionally biased region" description="Basic residues" evidence="1">
    <location>
        <begin position="128"/>
        <end position="140"/>
    </location>
</feature>
<evidence type="ECO:0000313" key="3">
    <source>
        <dbReference type="EMBL" id="GAA5806894.1"/>
    </source>
</evidence>
<dbReference type="PANTHER" id="PTHR46564:SF1">
    <property type="entry name" value="TRANSPOSASE"/>
    <property type="match status" value="1"/>
</dbReference>
<protein>
    <recommendedName>
        <fullName evidence="2">Tc1-like transposase DDE domain-containing protein</fullName>
    </recommendedName>
</protein>
<reference evidence="3 4" key="1">
    <citation type="submission" date="2024-04" db="EMBL/GenBank/DDBJ databases">
        <title>genome sequences of Mucor flavus KT1a and Helicostylum pulchrum KT1b strains isolated from the surface of a dry-aged beef.</title>
        <authorList>
            <person name="Toyotome T."/>
            <person name="Hosono M."/>
            <person name="Torimaru M."/>
            <person name="Fukuda K."/>
            <person name="Mikami N."/>
        </authorList>
    </citation>
    <scope>NUCLEOTIDE SEQUENCE [LARGE SCALE GENOMIC DNA]</scope>
    <source>
        <strain evidence="3 4">KT1a</strain>
    </source>
</reference>
<dbReference type="Proteomes" id="UP001473302">
    <property type="component" value="Unassembled WGS sequence"/>
</dbReference>
<dbReference type="EMBL" id="BAABUK010000002">
    <property type="protein sequence ID" value="GAA5806894.1"/>
    <property type="molecule type" value="Genomic_DNA"/>
</dbReference>
<organism evidence="3 4">
    <name type="scientific">Mucor flavus</name>
    <dbReference type="NCBI Taxonomy" id="439312"/>
    <lineage>
        <taxon>Eukaryota</taxon>
        <taxon>Fungi</taxon>
        <taxon>Fungi incertae sedis</taxon>
        <taxon>Mucoromycota</taxon>
        <taxon>Mucoromycotina</taxon>
        <taxon>Mucoromycetes</taxon>
        <taxon>Mucorales</taxon>
        <taxon>Mucorineae</taxon>
        <taxon>Mucoraceae</taxon>
        <taxon>Mucor</taxon>
    </lineage>
</organism>
<proteinExistence type="predicted"/>
<dbReference type="PANTHER" id="PTHR46564">
    <property type="entry name" value="TRANSPOSASE"/>
    <property type="match status" value="1"/>
</dbReference>
<accession>A0ABP9YJ63</accession>
<name>A0ABP9YJ63_9FUNG</name>
<dbReference type="Pfam" id="PF13358">
    <property type="entry name" value="DDE_3"/>
    <property type="match status" value="1"/>
</dbReference>
<feature type="region of interest" description="Disordered" evidence="1">
    <location>
        <begin position="121"/>
        <end position="140"/>
    </location>
</feature>
<sequence length="620" mass="71301">MSTYFFYENGQGKIYDEQGKDAMEWVEEVDPFHLETLTTLRKYQQAQLSEQEWMRGELDETMNEVALRTKEEGNKKSGKIGTPAIVETKSTKATSHTILGAISAMGVVDIELRVAEKPKQRRIDGVGRKRKHTPNVKKSKGTATGHYLNFIQKTLNEMDKTPLMNGFYIVIDNAPTHTHSDIDELIALRGYRSIYLSPYSPELNPIEQFWSVVKNKVKRGTFSDDEDLKTRIVDACNNAPIQHYLPKSIESLSVSINDIDLYDWIDRVGVDNALKLAEVMSKLPSAFLEWLPYKDYETVHENIGESDMTIFFKLLNAFKGDKKVSCASSFSDFRSVHNSMRFSGGNLPFYYGLKYEDLFDRGGEERIFELSVPDRTISVIGPEVINSSSFYICTTDKELAFKLLKYSLINCSHLQRLKINGMDMPRQECILYNSIDHFRRQEILYDPSTISAETLKAVNLKGLIPSQECLDLLSSYLPGIQIFTCTSERGNRFDDCGVPQNNVVDLTHFKSLQTFYFDVQLILTGPKVESCVVKFEYMDGEKTYYRFKNEKNAIFESISLEDVQNNQTSTIIDIITFRCEKIEAFTLHRSEKCNVLEIHRGLPQKERRFSYEVDYDYVNF</sequence>
<dbReference type="InterPro" id="IPR036397">
    <property type="entry name" value="RNaseH_sf"/>
</dbReference>
<feature type="domain" description="Tc1-like transposase DDE" evidence="2">
    <location>
        <begin position="136"/>
        <end position="229"/>
    </location>
</feature>